<comment type="caution">
    <text evidence="1">The sequence shown here is derived from an EMBL/GenBank/DDBJ whole genome shotgun (WGS) entry which is preliminary data.</text>
</comment>
<accession>A0ACC3Z7N0</accession>
<dbReference type="EMBL" id="VUJX02000003">
    <property type="protein sequence ID" value="KAL0940020.1"/>
    <property type="molecule type" value="Genomic_DNA"/>
</dbReference>
<reference evidence="1 2" key="1">
    <citation type="journal article" date="2020" name="Phytopathology">
        <title>Genome Sequence Resources of Colletotrichum truncatum, C. plurivorum, C. musicola, and C. sojae: Four Species Pathogenic to Soybean (Glycine max).</title>
        <authorList>
            <person name="Rogerio F."/>
            <person name="Boufleur T.R."/>
            <person name="Ciampi-Guillardi M."/>
            <person name="Sukno S.A."/>
            <person name="Thon M.R."/>
            <person name="Massola Junior N.S."/>
            <person name="Baroncelli R."/>
        </authorList>
    </citation>
    <scope>NUCLEOTIDE SEQUENCE [LARGE SCALE GENOMIC DNA]</scope>
    <source>
        <strain evidence="1 2">CMES1059</strain>
    </source>
</reference>
<gene>
    <name evidence="1" type="ORF">CTRU02_206630</name>
</gene>
<dbReference type="Proteomes" id="UP000805649">
    <property type="component" value="Unassembled WGS sequence"/>
</dbReference>
<keyword evidence="1" id="KW-0503">Monooxygenase</keyword>
<organism evidence="1 2">
    <name type="scientific">Colletotrichum truncatum</name>
    <name type="common">Anthracnose fungus</name>
    <name type="synonym">Colletotrichum capsici</name>
    <dbReference type="NCBI Taxonomy" id="5467"/>
    <lineage>
        <taxon>Eukaryota</taxon>
        <taxon>Fungi</taxon>
        <taxon>Dikarya</taxon>
        <taxon>Ascomycota</taxon>
        <taxon>Pezizomycotina</taxon>
        <taxon>Sordariomycetes</taxon>
        <taxon>Hypocreomycetidae</taxon>
        <taxon>Glomerellales</taxon>
        <taxon>Glomerellaceae</taxon>
        <taxon>Colletotrichum</taxon>
        <taxon>Colletotrichum truncatum species complex</taxon>
    </lineage>
</organism>
<protein>
    <submittedName>
        <fullName evidence="1">Cytochrome p450 monooxygenase</fullName>
    </submittedName>
</protein>
<evidence type="ECO:0000313" key="1">
    <source>
        <dbReference type="EMBL" id="KAL0940020.1"/>
    </source>
</evidence>
<name>A0ACC3Z7N0_COLTU</name>
<evidence type="ECO:0000313" key="2">
    <source>
        <dbReference type="Proteomes" id="UP000805649"/>
    </source>
</evidence>
<keyword evidence="1" id="KW-0560">Oxidoreductase</keyword>
<proteinExistence type="predicted"/>
<keyword evidence="2" id="KW-1185">Reference proteome</keyword>
<sequence length="517" mass="58082">MDTNASWPSQSWRGIISLGIPSSYSMSSSAFHWFALLLMASMVAVSPPVRSMFQSVEIYPVINKTKEEYLKDGKGIIERGMKDYGGKPFRVYTGQGTLTVLAPKFAMEIRNDNRLSSTEFLLAYWQAGTPGFEPYFSSGSELVREMIRSHLAQSDIAKLCEPLSQEASDALRDVLTDSEEWHEITLASTIPQIVARVSALVFLGPELCRDPRWLDITINYPRKAMAAAKVLRSYPSLIRRFVHWFLPCCRELREMLRTARAAIAPIQEQQREQEKHGAIFNNTLSWIEKLAKKQQDKTAQNAAFQQLGLSILANASSTDLVSQNILDLCHNSEIIEPLREEAAMVTRDGWKSSSLYKLRLMDSVLKETLRLKPIATVALGRRVMEDNVKLSDGSLLPRTTGVAVSSAKMWDSEIYPDPNKFDGYRFLRMREGGGNEHIAQLASVSPEHLGFGLGAHACPGRFLGASTTKLIMAHFLLKYEFKLPNEDKTSVDPIRFGFSTLVNPMAKILIRRRKDIA</sequence>